<feature type="domain" description="NadR/Ttd14 AAA" evidence="1">
    <location>
        <begin position="2"/>
        <end position="150"/>
    </location>
</feature>
<dbReference type="Gene3D" id="3.40.50.300">
    <property type="entry name" value="P-loop containing nucleotide triphosphate hydrolases"/>
    <property type="match status" value="1"/>
</dbReference>
<dbReference type="STRING" id="391936.S7S_01075"/>
<keyword evidence="3" id="KW-1185">Reference proteome</keyword>
<protein>
    <recommendedName>
        <fullName evidence="1">NadR/Ttd14 AAA domain-containing protein</fullName>
    </recommendedName>
</protein>
<dbReference type="AlphaFoldDB" id="A0A0B4XF38"/>
<gene>
    <name evidence="2" type="ORF">S7S_01075</name>
</gene>
<sequence length="179" mass="19599">MLNALGQAGFPVVPESGRAIIQAQQQQGGRALPWADRQAFARAMLARDSAHYAANDDAEGWVFFDRGIPDIRGYCRVAEIEEPPALDDGITRCRYYPTVFLAPPWPAIYAQDAERRQDFATATTTFEHMRRVYTESGYRTLLLPCCDVAGRRDFVLRALEAGSGTASQQGTGGVPSAGL</sequence>
<dbReference type="EMBL" id="CP004387">
    <property type="protein sequence ID" value="AJD46639.1"/>
    <property type="molecule type" value="Genomic_DNA"/>
</dbReference>
<dbReference type="SUPFAM" id="SSF52540">
    <property type="entry name" value="P-loop containing nucleoside triphosphate hydrolases"/>
    <property type="match status" value="1"/>
</dbReference>
<reference evidence="2 3" key="1">
    <citation type="journal article" date="2012" name="J. Bacteriol.">
        <title>Genome sequence of an alkane-degrading bacterium, Alcanivorax pacificus type strain W11-5, isolated from deep sea sediment.</title>
        <authorList>
            <person name="Lai Q."/>
            <person name="Shao Z."/>
        </authorList>
    </citation>
    <scope>NUCLEOTIDE SEQUENCE [LARGE SCALE GENOMIC DNA]</scope>
    <source>
        <strain evidence="2 3">W11-5</strain>
    </source>
</reference>
<dbReference type="HOGENOM" id="CLU_114480_0_0_6"/>
<name>A0A0B4XF38_9GAMM</name>
<accession>A0A0B4XF38</accession>
<dbReference type="InterPro" id="IPR027417">
    <property type="entry name" value="P-loop_NTPase"/>
</dbReference>
<evidence type="ECO:0000259" key="1">
    <source>
        <dbReference type="Pfam" id="PF13521"/>
    </source>
</evidence>
<evidence type="ECO:0000313" key="3">
    <source>
        <dbReference type="Proteomes" id="UP000006764"/>
    </source>
</evidence>
<organism evidence="2 3">
    <name type="scientific">Isoalcanivorax pacificus W11-5</name>
    <dbReference type="NCBI Taxonomy" id="391936"/>
    <lineage>
        <taxon>Bacteria</taxon>
        <taxon>Pseudomonadati</taxon>
        <taxon>Pseudomonadota</taxon>
        <taxon>Gammaproteobacteria</taxon>
        <taxon>Oceanospirillales</taxon>
        <taxon>Alcanivoracaceae</taxon>
        <taxon>Isoalcanivorax</taxon>
    </lineage>
</organism>
<dbReference type="Pfam" id="PF13521">
    <property type="entry name" value="AAA_28"/>
    <property type="match status" value="1"/>
</dbReference>
<dbReference type="InterPro" id="IPR038727">
    <property type="entry name" value="NadR/Ttd14_AAA_dom"/>
</dbReference>
<dbReference type="KEGG" id="apac:S7S_01075"/>
<dbReference type="Proteomes" id="UP000006764">
    <property type="component" value="Chromosome"/>
</dbReference>
<evidence type="ECO:0000313" key="2">
    <source>
        <dbReference type="EMBL" id="AJD46639.1"/>
    </source>
</evidence>
<proteinExistence type="predicted"/>